<name>A0A3G2UZZ8_SPHYA</name>
<dbReference type="InterPro" id="IPR002934">
    <property type="entry name" value="Polymerase_NTP_transf_dom"/>
</dbReference>
<protein>
    <recommendedName>
        <fullName evidence="1">Polymerase nucleotidyl transferase domain-containing protein</fullName>
    </recommendedName>
</protein>
<evidence type="ECO:0000313" key="3">
    <source>
        <dbReference type="Proteomes" id="UP000280708"/>
    </source>
</evidence>
<accession>A0A3G2UZZ8</accession>
<dbReference type="InterPro" id="IPR043519">
    <property type="entry name" value="NT_sf"/>
</dbReference>
<evidence type="ECO:0000313" key="2">
    <source>
        <dbReference type="EMBL" id="AYO80425.1"/>
    </source>
</evidence>
<dbReference type="Proteomes" id="UP000280708">
    <property type="component" value="Chromosome"/>
</dbReference>
<feature type="domain" description="Polymerase nucleotidyl transferase" evidence="1">
    <location>
        <begin position="74"/>
        <end position="110"/>
    </location>
</feature>
<sequence>MQVAKGYRRPFSPACRILTMRSMTRSSRPRYLPNCLPRSRLLSEYLKRVRTETFRRFQDLKDKLNDAEALIAGKACVYATGSFGRLEAGSSSDLDLFIVSETEEVEKNGTKIWGIS</sequence>
<evidence type="ECO:0000259" key="1">
    <source>
        <dbReference type="Pfam" id="PF01909"/>
    </source>
</evidence>
<dbReference type="AlphaFoldDB" id="A0A3G2UZZ8"/>
<proteinExistence type="predicted"/>
<dbReference type="SUPFAM" id="SSF81301">
    <property type="entry name" value="Nucleotidyltransferase"/>
    <property type="match status" value="1"/>
</dbReference>
<reference evidence="2 3" key="1">
    <citation type="submission" date="2018-10" db="EMBL/GenBank/DDBJ databases">
        <title>Characterization and genome analysis of a novel bacterium Sphingobium yanoikuyae SJTF8 capable of degrading PAHs.</title>
        <authorList>
            <person name="Yin C."/>
            <person name="Xiong W."/>
            <person name="Liang R."/>
        </authorList>
    </citation>
    <scope>NUCLEOTIDE SEQUENCE [LARGE SCALE GENOMIC DNA]</scope>
    <source>
        <strain evidence="2 3">SJTF8</strain>
    </source>
</reference>
<dbReference type="EMBL" id="CP033230">
    <property type="protein sequence ID" value="AYO80425.1"/>
    <property type="molecule type" value="Genomic_DNA"/>
</dbReference>
<organism evidence="2 3">
    <name type="scientific">Sphingobium yanoikuyae</name>
    <name type="common">Sphingomonas yanoikuyae</name>
    <dbReference type="NCBI Taxonomy" id="13690"/>
    <lineage>
        <taxon>Bacteria</taxon>
        <taxon>Pseudomonadati</taxon>
        <taxon>Pseudomonadota</taxon>
        <taxon>Alphaproteobacteria</taxon>
        <taxon>Sphingomonadales</taxon>
        <taxon>Sphingomonadaceae</taxon>
        <taxon>Sphingobium</taxon>
    </lineage>
</organism>
<dbReference type="GO" id="GO:0016779">
    <property type="term" value="F:nucleotidyltransferase activity"/>
    <property type="evidence" value="ECO:0007669"/>
    <property type="project" value="InterPro"/>
</dbReference>
<gene>
    <name evidence="2" type="ORF">EBF16_28315</name>
</gene>
<dbReference type="Pfam" id="PF01909">
    <property type="entry name" value="NTP_transf_2"/>
    <property type="match status" value="1"/>
</dbReference>